<dbReference type="InterPro" id="IPR003188">
    <property type="entry name" value="PTS_IIA_lac/cel"/>
</dbReference>
<protein>
    <submittedName>
        <fullName evidence="6">PTS lactose/cellobiose transporter subunit IIA</fullName>
    </submittedName>
</protein>
<keyword evidence="2" id="KW-0762">Sugar transport</keyword>
<comment type="caution">
    <text evidence="6">The sequence shown here is derived from an EMBL/GenBank/DDBJ whole genome shotgun (WGS) entry which is preliminary data.</text>
</comment>
<dbReference type="InterPro" id="IPR036542">
    <property type="entry name" value="PTS_IIA_lac/cel_sf"/>
</dbReference>
<evidence type="ECO:0000313" key="7">
    <source>
        <dbReference type="Proteomes" id="UP000811282"/>
    </source>
</evidence>
<evidence type="ECO:0000256" key="5">
    <source>
        <dbReference type="PROSITE-ProRule" id="PRU00418"/>
    </source>
</evidence>
<dbReference type="PIRSF" id="PIRSF000699">
    <property type="entry name" value="PTS_IILac_III"/>
    <property type="match status" value="1"/>
</dbReference>
<evidence type="ECO:0000256" key="2">
    <source>
        <dbReference type="ARBA" id="ARBA00022597"/>
    </source>
</evidence>
<evidence type="ECO:0000256" key="4">
    <source>
        <dbReference type="ARBA" id="ARBA00022683"/>
    </source>
</evidence>
<keyword evidence="3" id="KW-0808">Transferase</keyword>
<reference evidence="6 7" key="1">
    <citation type="journal article" date="2021" name="Genome Biol. Evol.">
        <title>The evolution of interdependence in a four-way mealybug symbiosis.</title>
        <authorList>
            <person name="Garber A.I."/>
            <person name="Kupper M."/>
            <person name="Laetsch D.R."/>
            <person name="Weldon S.R."/>
            <person name="Ladinsky M.S."/>
            <person name="Bjorkman P.J."/>
            <person name="McCutcheon J.P."/>
        </authorList>
    </citation>
    <scope>NUCLEOTIDE SEQUENCE [LARGE SCALE GENOMIC DNA]</scope>
    <source>
        <strain evidence="6">SOD</strain>
    </source>
</reference>
<dbReference type="PROSITE" id="PS51095">
    <property type="entry name" value="PTS_EIIA_TYPE_3"/>
    <property type="match status" value="1"/>
</dbReference>
<dbReference type="Proteomes" id="UP000811282">
    <property type="component" value="Unassembled WGS sequence"/>
</dbReference>
<feature type="modified residue" description="Phosphohistidine; by HPr" evidence="5">
    <location>
        <position position="79"/>
    </location>
</feature>
<keyword evidence="1" id="KW-0813">Transport</keyword>
<dbReference type="PANTHER" id="PTHR34382:SF7">
    <property type="entry name" value="PTS SYSTEM N,N'-DIACETYLCHITOBIOSE-SPECIFIC EIIA COMPONENT"/>
    <property type="match status" value="1"/>
</dbReference>
<dbReference type="EMBL" id="JAFJYC010000002">
    <property type="protein sequence ID" value="MBT9432883.1"/>
    <property type="molecule type" value="Genomic_DNA"/>
</dbReference>
<keyword evidence="7" id="KW-1185">Reference proteome</keyword>
<evidence type="ECO:0000256" key="3">
    <source>
        <dbReference type="ARBA" id="ARBA00022679"/>
    </source>
</evidence>
<evidence type="ECO:0000256" key="1">
    <source>
        <dbReference type="ARBA" id="ARBA00022448"/>
    </source>
</evidence>
<accession>A0ABS5YD58</accession>
<name>A0ABS5YD58_9GAMM</name>
<dbReference type="Gene3D" id="1.20.58.80">
    <property type="entry name" value="Phosphotransferase system, lactose/cellobiose-type IIA subunit"/>
    <property type="match status" value="1"/>
</dbReference>
<evidence type="ECO:0000313" key="6">
    <source>
        <dbReference type="EMBL" id="MBT9432883.1"/>
    </source>
</evidence>
<gene>
    <name evidence="6" type="ORF">JZM24_13425</name>
</gene>
<dbReference type="PANTHER" id="PTHR34382">
    <property type="entry name" value="PTS SYSTEM N,N'-DIACETYLCHITOBIOSE-SPECIFIC EIIA COMPONENT"/>
    <property type="match status" value="1"/>
</dbReference>
<proteinExistence type="predicted"/>
<dbReference type="RefSeq" id="WP_215670271.1">
    <property type="nucleotide sequence ID" value="NZ_JAFJYC010000002.1"/>
</dbReference>
<organism evidence="6 7">
    <name type="scientific">Candidatus Sodalis endolongispinus</name>
    <dbReference type="NCBI Taxonomy" id="2812662"/>
    <lineage>
        <taxon>Bacteria</taxon>
        <taxon>Pseudomonadati</taxon>
        <taxon>Pseudomonadota</taxon>
        <taxon>Gammaproteobacteria</taxon>
        <taxon>Enterobacterales</taxon>
        <taxon>Bruguierivoracaceae</taxon>
        <taxon>Sodalis</taxon>
    </lineage>
</organism>
<dbReference type="SUPFAM" id="SSF46973">
    <property type="entry name" value="Enzyme IIa from lactose specific PTS, IIa-lac"/>
    <property type="match status" value="1"/>
</dbReference>
<keyword evidence="4" id="KW-0598">Phosphotransferase system</keyword>
<dbReference type="Pfam" id="PF02255">
    <property type="entry name" value="PTS_IIA"/>
    <property type="match status" value="1"/>
</dbReference>
<sequence>MDQIEKINGVAMAIIMDAGDARALITDALLAIENNQFSLAEEKIHQAQQKVKSAHGNQTDIVQREIHGELFPASLLFTHAQDTLMTINSELLMSRHLLKIFRALDKRISGLTLQKLP</sequence>